<dbReference type="OrthoDB" id="5953249at2759"/>
<sequence length="233" mass="27486">MPGDRGSSWFKYMSPLHYVLEEYKKHQGYRRESHRLQPHLFAFGKSKTVKEKGLSHRLYGLFATLRKMNRRKDEIVHGTLRQLAFLTFDSTPVENILSRLGLDWLDEPNVQIWDLQREMKLELRFPFETRFEYALESLGLRFEDTRFGNLSYYSGNAAVFAIQMFLALSYMNEEQKKAFAAREPMPTGWLQYTWVGHSLDQLNAALGNSPGRREESQMNRHNVPQRRNEKAFN</sequence>
<proteinExistence type="predicted"/>
<dbReference type="EMBL" id="JABEXW010000140">
    <property type="protein sequence ID" value="KAF4969979.1"/>
    <property type="molecule type" value="Genomic_DNA"/>
</dbReference>
<comment type="caution">
    <text evidence="3">The sequence shown here is derived from an EMBL/GenBank/DDBJ whole genome shotgun (WGS) entry which is preliminary data.</text>
</comment>
<feature type="domain" description="Gfd2/YDR514C-like C-terminal" evidence="2">
    <location>
        <begin position="2"/>
        <end position="166"/>
    </location>
</feature>
<reference evidence="3" key="2">
    <citation type="submission" date="2020-05" db="EMBL/GenBank/DDBJ databases">
        <authorList>
            <person name="Kim H.-S."/>
            <person name="Proctor R.H."/>
            <person name="Brown D.W."/>
        </authorList>
    </citation>
    <scope>NUCLEOTIDE SEQUENCE</scope>
    <source>
        <strain evidence="3">NRRL 20472</strain>
    </source>
</reference>
<keyword evidence="4" id="KW-1185">Reference proteome</keyword>
<gene>
    <name evidence="3" type="ORF">FSARC_2882</name>
</gene>
<evidence type="ECO:0000313" key="4">
    <source>
        <dbReference type="Proteomes" id="UP000622797"/>
    </source>
</evidence>
<dbReference type="AlphaFoldDB" id="A0A8H4XDB6"/>
<evidence type="ECO:0000256" key="1">
    <source>
        <dbReference type="SAM" id="MobiDB-lite"/>
    </source>
</evidence>
<dbReference type="Proteomes" id="UP000622797">
    <property type="component" value="Unassembled WGS sequence"/>
</dbReference>
<dbReference type="Pfam" id="PF21762">
    <property type="entry name" value="DEDDh_C"/>
    <property type="match status" value="1"/>
</dbReference>
<accession>A0A8H4XDB6</accession>
<name>A0A8H4XDB6_9HYPO</name>
<dbReference type="InterPro" id="IPR048519">
    <property type="entry name" value="Gfd2/YDR514C-like_C"/>
</dbReference>
<evidence type="ECO:0000313" key="3">
    <source>
        <dbReference type="EMBL" id="KAF4969979.1"/>
    </source>
</evidence>
<organism evidence="3 4">
    <name type="scientific">Fusarium sarcochroum</name>
    <dbReference type="NCBI Taxonomy" id="1208366"/>
    <lineage>
        <taxon>Eukaryota</taxon>
        <taxon>Fungi</taxon>
        <taxon>Dikarya</taxon>
        <taxon>Ascomycota</taxon>
        <taxon>Pezizomycotina</taxon>
        <taxon>Sordariomycetes</taxon>
        <taxon>Hypocreomycetidae</taxon>
        <taxon>Hypocreales</taxon>
        <taxon>Nectriaceae</taxon>
        <taxon>Fusarium</taxon>
        <taxon>Fusarium lateritium species complex</taxon>
    </lineage>
</organism>
<feature type="region of interest" description="Disordered" evidence="1">
    <location>
        <begin position="206"/>
        <end position="233"/>
    </location>
</feature>
<evidence type="ECO:0000259" key="2">
    <source>
        <dbReference type="Pfam" id="PF21762"/>
    </source>
</evidence>
<reference evidence="3" key="1">
    <citation type="journal article" date="2020" name="BMC Genomics">
        <title>Correction to: Identification and distribution of gene clusters required for synthesis of sphingolipid metabolism inhibitors in diverse species of the filamentous fungus Fusarium.</title>
        <authorList>
            <person name="Kim H.S."/>
            <person name="Lohmar J.M."/>
            <person name="Busman M."/>
            <person name="Brown D.W."/>
            <person name="Naumann T.A."/>
            <person name="Divon H.H."/>
            <person name="Lysoe E."/>
            <person name="Uhlig S."/>
            <person name="Proctor R.H."/>
        </authorList>
    </citation>
    <scope>NUCLEOTIDE SEQUENCE</scope>
    <source>
        <strain evidence="3">NRRL 20472</strain>
    </source>
</reference>
<protein>
    <recommendedName>
        <fullName evidence="2">Gfd2/YDR514C-like C-terminal domain-containing protein</fullName>
    </recommendedName>
</protein>